<proteinExistence type="predicted"/>
<comment type="caution">
    <text evidence="2">The sequence shown here is derived from an EMBL/GenBank/DDBJ whole genome shotgun (WGS) entry which is preliminary data.</text>
</comment>
<gene>
    <name evidence="2" type="ORF">B0T22DRAFT_313604</name>
</gene>
<organism evidence="2 3">
    <name type="scientific">Podospora appendiculata</name>
    <dbReference type="NCBI Taxonomy" id="314037"/>
    <lineage>
        <taxon>Eukaryota</taxon>
        <taxon>Fungi</taxon>
        <taxon>Dikarya</taxon>
        <taxon>Ascomycota</taxon>
        <taxon>Pezizomycotina</taxon>
        <taxon>Sordariomycetes</taxon>
        <taxon>Sordariomycetidae</taxon>
        <taxon>Sordariales</taxon>
        <taxon>Podosporaceae</taxon>
        <taxon>Podospora</taxon>
    </lineage>
</organism>
<reference evidence="2" key="1">
    <citation type="journal article" date="2023" name="Mol. Phylogenet. Evol.">
        <title>Genome-scale phylogeny and comparative genomics of the fungal order Sordariales.</title>
        <authorList>
            <person name="Hensen N."/>
            <person name="Bonometti L."/>
            <person name="Westerberg I."/>
            <person name="Brannstrom I.O."/>
            <person name="Guillou S."/>
            <person name="Cros-Aarteil S."/>
            <person name="Calhoun S."/>
            <person name="Haridas S."/>
            <person name="Kuo A."/>
            <person name="Mondo S."/>
            <person name="Pangilinan J."/>
            <person name="Riley R."/>
            <person name="LaButti K."/>
            <person name="Andreopoulos B."/>
            <person name="Lipzen A."/>
            <person name="Chen C."/>
            <person name="Yan M."/>
            <person name="Daum C."/>
            <person name="Ng V."/>
            <person name="Clum A."/>
            <person name="Steindorff A."/>
            <person name="Ohm R.A."/>
            <person name="Martin F."/>
            <person name="Silar P."/>
            <person name="Natvig D.O."/>
            <person name="Lalanne C."/>
            <person name="Gautier V."/>
            <person name="Ament-Velasquez S.L."/>
            <person name="Kruys A."/>
            <person name="Hutchinson M.I."/>
            <person name="Powell A.J."/>
            <person name="Barry K."/>
            <person name="Miller A.N."/>
            <person name="Grigoriev I.V."/>
            <person name="Debuchy R."/>
            <person name="Gladieux P."/>
            <person name="Hiltunen Thoren M."/>
            <person name="Johannesson H."/>
        </authorList>
    </citation>
    <scope>NUCLEOTIDE SEQUENCE</scope>
    <source>
        <strain evidence="2">CBS 314.62</strain>
    </source>
</reference>
<dbReference type="Proteomes" id="UP001270362">
    <property type="component" value="Unassembled WGS sequence"/>
</dbReference>
<dbReference type="EMBL" id="JAULSO010000009">
    <property type="protein sequence ID" value="KAK3680841.1"/>
    <property type="molecule type" value="Genomic_DNA"/>
</dbReference>
<feature type="region of interest" description="Disordered" evidence="1">
    <location>
        <begin position="171"/>
        <end position="200"/>
    </location>
</feature>
<keyword evidence="3" id="KW-1185">Reference proteome</keyword>
<reference evidence="2" key="2">
    <citation type="submission" date="2023-06" db="EMBL/GenBank/DDBJ databases">
        <authorList>
            <consortium name="Lawrence Berkeley National Laboratory"/>
            <person name="Haridas S."/>
            <person name="Hensen N."/>
            <person name="Bonometti L."/>
            <person name="Westerberg I."/>
            <person name="Brannstrom I.O."/>
            <person name="Guillou S."/>
            <person name="Cros-Aarteil S."/>
            <person name="Calhoun S."/>
            <person name="Kuo A."/>
            <person name="Mondo S."/>
            <person name="Pangilinan J."/>
            <person name="Riley R."/>
            <person name="Labutti K."/>
            <person name="Andreopoulos B."/>
            <person name="Lipzen A."/>
            <person name="Chen C."/>
            <person name="Yanf M."/>
            <person name="Daum C."/>
            <person name="Ng V."/>
            <person name="Clum A."/>
            <person name="Steindorff A."/>
            <person name="Ohm R."/>
            <person name="Martin F."/>
            <person name="Silar P."/>
            <person name="Natvig D."/>
            <person name="Lalanne C."/>
            <person name="Gautier V."/>
            <person name="Ament-Velasquez S.L."/>
            <person name="Kruys A."/>
            <person name="Hutchinson M.I."/>
            <person name="Powell A.J."/>
            <person name="Barry K."/>
            <person name="Miller A.N."/>
            <person name="Grigoriev I.V."/>
            <person name="Debuchy R."/>
            <person name="Gladieux P."/>
            <person name="Thoren M.H."/>
            <person name="Johannesson H."/>
        </authorList>
    </citation>
    <scope>NUCLEOTIDE SEQUENCE</scope>
    <source>
        <strain evidence="2">CBS 314.62</strain>
    </source>
</reference>
<evidence type="ECO:0000313" key="3">
    <source>
        <dbReference type="Proteomes" id="UP001270362"/>
    </source>
</evidence>
<accession>A0AAE0WYN7</accession>
<protein>
    <submittedName>
        <fullName evidence="2">Uncharacterized protein</fullName>
    </submittedName>
</protein>
<evidence type="ECO:0000256" key="1">
    <source>
        <dbReference type="SAM" id="MobiDB-lite"/>
    </source>
</evidence>
<name>A0AAE0WYN7_9PEZI</name>
<dbReference type="AlphaFoldDB" id="A0AAE0WYN7"/>
<feature type="compositionally biased region" description="Basic and acidic residues" evidence="1">
    <location>
        <begin position="187"/>
        <end position="200"/>
    </location>
</feature>
<evidence type="ECO:0000313" key="2">
    <source>
        <dbReference type="EMBL" id="KAK3680841.1"/>
    </source>
</evidence>
<sequence length="214" mass="23345">MTWLSMRGTADLRHMRLGACEEQSGQSKQGMYTVETWGTIKPQSTPVLLEPRAPARGACVVWCAVGGGQMSWDPVLEMCKGLIRVVFFSSAQRNARRRKRVVRIGRAQDRMAGGLLGSATGGRGGATANSWLGRQVVCCLASGFCSDPRNEDDDETVGEALGQSLNWRRQGSSRKLAAGRQVPQLDGLERKESHKGQNEKEGIKVCTPVHTCAW</sequence>